<evidence type="ECO:0000313" key="1">
    <source>
        <dbReference type="EMBL" id="BDZ55268.1"/>
    </source>
</evidence>
<accession>A0ABM8H3B1</accession>
<dbReference type="Proteomes" id="UP001321477">
    <property type="component" value="Chromosome"/>
</dbReference>
<dbReference type="EMBL" id="AP027734">
    <property type="protein sequence ID" value="BDZ55268.1"/>
    <property type="molecule type" value="Genomic_DNA"/>
</dbReference>
<gene>
    <name evidence="1" type="ORF">GCM10025870_23410</name>
</gene>
<keyword evidence="2" id="KW-1185">Reference proteome</keyword>
<dbReference type="RefSeq" id="WP_234659918.1">
    <property type="nucleotide sequence ID" value="NZ_AP027734.1"/>
</dbReference>
<reference evidence="2" key="1">
    <citation type="journal article" date="2019" name="Int. J. Syst. Evol. Microbiol.">
        <title>The Global Catalogue of Microorganisms (GCM) 10K type strain sequencing project: providing services to taxonomists for standard genome sequencing and annotation.</title>
        <authorList>
            <consortium name="The Broad Institute Genomics Platform"/>
            <consortium name="The Broad Institute Genome Sequencing Center for Infectious Disease"/>
            <person name="Wu L."/>
            <person name="Ma J."/>
        </authorList>
    </citation>
    <scope>NUCLEOTIDE SEQUENCE [LARGE SCALE GENOMIC DNA]</scope>
    <source>
        <strain evidence="2">NBRC 109019</strain>
    </source>
</reference>
<sequence>MTHTIDHAHIHVGDLSAVAISTGGVRVIRLTGTASCPSELWRVDVLPCRPPAGGGRGARLALELRSAPPRRRGRFRAVTVPFEAIIEDGRTEELEVRLECQPAIILPVVEADNSFGSGAKQRTPHLARPMRPAFAI</sequence>
<name>A0ABM8H3B1_9MICO</name>
<proteinExistence type="predicted"/>
<protein>
    <submittedName>
        <fullName evidence="1">Uncharacterized protein</fullName>
    </submittedName>
</protein>
<organism evidence="1 2">
    <name type="scientific">Agromyces marinus</name>
    <dbReference type="NCBI Taxonomy" id="1389020"/>
    <lineage>
        <taxon>Bacteria</taxon>
        <taxon>Bacillati</taxon>
        <taxon>Actinomycetota</taxon>
        <taxon>Actinomycetes</taxon>
        <taxon>Micrococcales</taxon>
        <taxon>Microbacteriaceae</taxon>
        <taxon>Agromyces</taxon>
    </lineage>
</organism>
<evidence type="ECO:0000313" key="2">
    <source>
        <dbReference type="Proteomes" id="UP001321477"/>
    </source>
</evidence>